<organism evidence="1">
    <name type="scientific">Solanum lycopersicum</name>
    <name type="common">Tomato</name>
    <name type="synonym">Lycopersicon esculentum</name>
    <dbReference type="NCBI Taxonomy" id="4081"/>
    <lineage>
        <taxon>Eukaryota</taxon>
        <taxon>Viridiplantae</taxon>
        <taxon>Streptophyta</taxon>
        <taxon>Embryophyta</taxon>
        <taxon>Tracheophyta</taxon>
        <taxon>Spermatophyta</taxon>
        <taxon>Magnoliopsida</taxon>
        <taxon>eudicotyledons</taxon>
        <taxon>Gunneridae</taxon>
        <taxon>Pentapetalae</taxon>
        <taxon>asterids</taxon>
        <taxon>lamiids</taxon>
        <taxon>Solanales</taxon>
        <taxon>Solanaceae</taxon>
        <taxon>Solanoideae</taxon>
        <taxon>Solaneae</taxon>
        <taxon>Solanum</taxon>
        <taxon>Solanum subgen. Lycopersicon</taxon>
    </lineage>
</organism>
<dbReference type="HOGENOM" id="CLU_790854_0_0_1"/>
<dbReference type="Gramene" id="Solyc07g017930.1.1">
    <property type="protein sequence ID" value="Solyc07g017930.1.1"/>
    <property type="gene ID" value="Solyc07g017930.1"/>
</dbReference>
<protein>
    <submittedName>
        <fullName evidence="1">Uncharacterized protein</fullName>
    </submittedName>
</protein>
<evidence type="ECO:0000313" key="1">
    <source>
        <dbReference type="EnsemblPlants" id="Solyc07g017930.1.1"/>
    </source>
</evidence>
<dbReference type="InParanoid" id="K4CCK7"/>
<dbReference type="AlphaFoldDB" id="K4CCK7"/>
<dbReference type="EnsemblPlants" id="Solyc07g017930.1.1">
    <property type="protein sequence ID" value="Solyc07g017930.1.1"/>
    <property type="gene ID" value="Solyc07g017930.1"/>
</dbReference>
<proteinExistence type="predicted"/>
<evidence type="ECO:0000313" key="2">
    <source>
        <dbReference type="Proteomes" id="UP000004994"/>
    </source>
</evidence>
<dbReference type="Proteomes" id="UP000004994">
    <property type="component" value="Chromosome 7"/>
</dbReference>
<reference evidence="1" key="2">
    <citation type="submission" date="2015-06" db="UniProtKB">
        <authorList>
            <consortium name="EnsemblPlants"/>
        </authorList>
    </citation>
    <scope>IDENTIFICATION</scope>
    <source>
        <strain evidence="1">cv. Heinz 1706</strain>
    </source>
</reference>
<keyword evidence="2" id="KW-1185">Reference proteome</keyword>
<accession>K4CCK7</accession>
<reference evidence="1" key="1">
    <citation type="journal article" date="2012" name="Nature">
        <title>The tomato genome sequence provides insights into fleshy fruit evolution.</title>
        <authorList>
            <consortium name="Tomato Genome Consortium"/>
        </authorList>
    </citation>
    <scope>NUCLEOTIDE SEQUENCE [LARGE SCALE GENOMIC DNA]</scope>
    <source>
        <strain evidence="1">cv. Heinz 1706</strain>
    </source>
</reference>
<name>K4CCK7_SOLLC</name>
<dbReference type="PaxDb" id="4081-Solyc07g017930.1.1"/>
<dbReference type="eggNOG" id="ENOG502S818">
    <property type="taxonomic scope" value="Eukaryota"/>
</dbReference>
<sequence length="351" mass="38494">MSTVLPTPALSLVSDLSEIALTSGQRGGSSDLEIGYPGYRTTISLSSSYSERFMLICSTRRAVYQPHVRVPPHTAQVAKALSIALGKSFTLANLTASLSARAKLRPRLLVASGHLIPSPEILVSTDKDLLIPRVRAGLEASYLLPISPPSFSRVSLSLLDRLLPNAVDPMASRKGDLVLYSDDIFPTETRKLPSCPRSDFVNRMGNPTHILGTKLGMARFFINDAALPTQRNNAEGKLYSVLNTKQYTKNLNVLPSIMTTGGEAKLRRQLRFLLASFLETSFSSGQLGKQAIFSIVKISINNRPEWWGRRPSLLQWKGGNCRFTAAPLLTVKRLSLPRSGNRSQSMTEKIA</sequence>